<dbReference type="RefSeq" id="WP_205117874.1">
    <property type="nucleotide sequence ID" value="NZ_JAFBCM010000001.1"/>
</dbReference>
<keyword evidence="1" id="KW-0472">Membrane</keyword>
<keyword evidence="3" id="KW-1185">Reference proteome</keyword>
<feature type="transmembrane region" description="Helical" evidence="1">
    <location>
        <begin position="59"/>
        <end position="77"/>
    </location>
</feature>
<feature type="transmembrane region" description="Helical" evidence="1">
    <location>
        <begin position="83"/>
        <end position="104"/>
    </location>
</feature>
<name>A0ABV7YC01_9ACTN</name>
<evidence type="ECO:0000256" key="1">
    <source>
        <dbReference type="SAM" id="Phobius"/>
    </source>
</evidence>
<dbReference type="EMBL" id="JBHRZH010000013">
    <property type="protein sequence ID" value="MFC3762334.1"/>
    <property type="molecule type" value="Genomic_DNA"/>
</dbReference>
<accession>A0ABV7YC01</accession>
<reference evidence="3" key="1">
    <citation type="journal article" date="2019" name="Int. J. Syst. Evol. Microbiol.">
        <title>The Global Catalogue of Microorganisms (GCM) 10K type strain sequencing project: providing services to taxonomists for standard genome sequencing and annotation.</title>
        <authorList>
            <consortium name="The Broad Institute Genomics Platform"/>
            <consortium name="The Broad Institute Genome Sequencing Center for Infectious Disease"/>
            <person name="Wu L."/>
            <person name="Ma J."/>
        </authorList>
    </citation>
    <scope>NUCLEOTIDE SEQUENCE [LARGE SCALE GENOMIC DNA]</scope>
    <source>
        <strain evidence="3">CGMCC 4.7241</strain>
    </source>
</reference>
<feature type="transmembrane region" description="Helical" evidence="1">
    <location>
        <begin position="125"/>
        <end position="152"/>
    </location>
</feature>
<gene>
    <name evidence="2" type="ORF">ACFOUW_15945</name>
</gene>
<proteinExistence type="predicted"/>
<keyword evidence="1" id="KW-1133">Transmembrane helix</keyword>
<protein>
    <recommendedName>
        <fullName evidence="4">DUF1772 domain-containing protein</fullName>
    </recommendedName>
</protein>
<keyword evidence="1" id="KW-0812">Transmembrane</keyword>
<dbReference type="Proteomes" id="UP001595699">
    <property type="component" value="Unassembled WGS sequence"/>
</dbReference>
<comment type="caution">
    <text evidence="2">The sequence shown here is derived from an EMBL/GenBank/DDBJ whole genome shotgun (WGS) entry which is preliminary data.</text>
</comment>
<sequence>MFALSVVFAIVHLGVGAAWFGSMTYSLFVVQPAVAKFFADVGRREEFLVALAQGNRWRVVGLVAALLLSGLGVVAAAQGTARVGFAVAVVLEAVAAAIFVEVSWRHWPARVFATAEELPAYQRALRLRAGAMVGLVGIAFALALVVTVAVGVG</sequence>
<evidence type="ECO:0000313" key="3">
    <source>
        <dbReference type="Proteomes" id="UP001595699"/>
    </source>
</evidence>
<evidence type="ECO:0008006" key="4">
    <source>
        <dbReference type="Google" id="ProtNLM"/>
    </source>
</evidence>
<organism evidence="2 3">
    <name type="scientific">Tenggerimyces flavus</name>
    <dbReference type="NCBI Taxonomy" id="1708749"/>
    <lineage>
        <taxon>Bacteria</taxon>
        <taxon>Bacillati</taxon>
        <taxon>Actinomycetota</taxon>
        <taxon>Actinomycetes</taxon>
        <taxon>Propionibacteriales</taxon>
        <taxon>Nocardioidaceae</taxon>
        <taxon>Tenggerimyces</taxon>
    </lineage>
</organism>
<feature type="transmembrane region" description="Helical" evidence="1">
    <location>
        <begin position="6"/>
        <end position="39"/>
    </location>
</feature>
<evidence type="ECO:0000313" key="2">
    <source>
        <dbReference type="EMBL" id="MFC3762334.1"/>
    </source>
</evidence>